<dbReference type="OrthoDB" id="2392599at2759"/>
<dbReference type="EMBL" id="CAJVPJ010002300">
    <property type="protein sequence ID" value="CAG8617902.1"/>
    <property type="molecule type" value="Genomic_DNA"/>
</dbReference>
<keyword evidence="2" id="KW-1185">Reference proteome</keyword>
<comment type="caution">
    <text evidence="1">The sequence shown here is derived from an EMBL/GenBank/DDBJ whole genome shotgun (WGS) entry which is preliminary data.</text>
</comment>
<dbReference type="PANTHER" id="PTHR33266:SF1">
    <property type="entry name" value="F-BOX DOMAIN-CONTAINING PROTEIN"/>
    <property type="match status" value="1"/>
</dbReference>
<gene>
    <name evidence="1" type="ORF">POCULU_LOCUS8276</name>
</gene>
<dbReference type="PANTHER" id="PTHR33266">
    <property type="entry name" value="CHROMOSOME 15, WHOLE GENOME SHOTGUN SEQUENCE"/>
    <property type="match status" value="1"/>
</dbReference>
<accession>A0A9N9CZT3</accession>
<sequence length="655" mass="75651">MVAASAEGEQNKVEADISPFQQNEVELAFNLSYIDAENVIGDFKRELHAKHRYWTEHRTKYVPYWTLFQASGYGKSRLIKEVAKDIPTLYLCLRPAASTGYPPRTEIIANFLEKTFFVHLRQGEEWRLAYILFQLMNLFYTKSERHSPEHMWDLQMGLWGPSFWTEVLRNIKNWKEVTENDVLDIMSQNLPWQSYGQEDTFSKSSATDQRQGKWMGFFVLFLDMLSKVANFAPPTAADPSTRDDNVNVDQETGMILFTPFIKLSTMDVFQQSEIPLDITDPENREMFVLARLGRPLGYSYLESNKKNPRRLRNLIEHFKIKLLGGVDDLTRADIIRASIAIVSLLASTCYAISEDRENLLVGYPSEPLLAEAGFFLIEDKGNLVKVLKTFNDSLKKGIVEPGPCGELVAQLILILAVRHLKKKWFSFPIILRDFVQLLYPDNEETLKHIPDGHVAFTHFVSVDYIPNKEELKGYYHRRIAIIFKLNQQAADLMIPILLASGQYSFILIQVKNYHSPYARADKKYSSSAKMRPEQVFTGEDLEHYGGEYLSIYWQLGYTGKWFVDPPNIPEKFKDQGQKGPATRSHTKSESQMKRLNKKIICMSSFGMDCFKFLDNEVMGILKQMVVSYVTPFDPEWRTANPDHGEIWKERSIIRL</sequence>
<evidence type="ECO:0000313" key="1">
    <source>
        <dbReference type="EMBL" id="CAG8617902.1"/>
    </source>
</evidence>
<proteinExistence type="predicted"/>
<dbReference type="AlphaFoldDB" id="A0A9N9CZT3"/>
<dbReference type="Proteomes" id="UP000789572">
    <property type="component" value="Unassembled WGS sequence"/>
</dbReference>
<protein>
    <submittedName>
        <fullName evidence="1">2924_t:CDS:1</fullName>
    </submittedName>
</protein>
<evidence type="ECO:0000313" key="2">
    <source>
        <dbReference type="Proteomes" id="UP000789572"/>
    </source>
</evidence>
<name>A0A9N9CZT3_9GLOM</name>
<reference evidence="1" key="1">
    <citation type="submission" date="2021-06" db="EMBL/GenBank/DDBJ databases">
        <authorList>
            <person name="Kallberg Y."/>
            <person name="Tangrot J."/>
            <person name="Rosling A."/>
        </authorList>
    </citation>
    <scope>NUCLEOTIDE SEQUENCE</scope>
    <source>
        <strain evidence="1">IA702</strain>
    </source>
</reference>
<organism evidence="1 2">
    <name type="scientific">Paraglomus occultum</name>
    <dbReference type="NCBI Taxonomy" id="144539"/>
    <lineage>
        <taxon>Eukaryota</taxon>
        <taxon>Fungi</taxon>
        <taxon>Fungi incertae sedis</taxon>
        <taxon>Mucoromycota</taxon>
        <taxon>Glomeromycotina</taxon>
        <taxon>Glomeromycetes</taxon>
        <taxon>Paraglomerales</taxon>
        <taxon>Paraglomeraceae</taxon>
        <taxon>Paraglomus</taxon>
    </lineage>
</organism>